<organism evidence="1 2">
    <name type="scientific">Pedobacter petrophilus</name>
    <dbReference type="NCBI Taxonomy" id="1908241"/>
    <lineage>
        <taxon>Bacteria</taxon>
        <taxon>Pseudomonadati</taxon>
        <taxon>Bacteroidota</taxon>
        <taxon>Sphingobacteriia</taxon>
        <taxon>Sphingobacteriales</taxon>
        <taxon>Sphingobacteriaceae</taxon>
        <taxon>Pedobacter</taxon>
    </lineage>
</organism>
<dbReference type="RefSeq" id="WP_154282930.1">
    <property type="nucleotide sequence ID" value="NZ_JBHUJQ010000001.1"/>
</dbReference>
<protein>
    <recommendedName>
        <fullName evidence="3">DUF4142 domain-containing protein</fullName>
    </recommendedName>
</protein>
<reference evidence="1 2" key="1">
    <citation type="submission" date="2019-11" db="EMBL/GenBank/DDBJ databases">
        <title>Pedobacter petrophilus genome.</title>
        <authorList>
            <person name="Feldbauer M.J."/>
            <person name="Newman J.D."/>
        </authorList>
    </citation>
    <scope>NUCLEOTIDE SEQUENCE [LARGE SCALE GENOMIC DNA]</scope>
    <source>
        <strain evidence="1 2">LMG 29686</strain>
    </source>
</reference>
<evidence type="ECO:0008006" key="3">
    <source>
        <dbReference type="Google" id="ProtNLM"/>
    </source>
</evidence>
<accession>A0A7K0G6A9</accession>
<dbReference type="AlphaFoldDB" id="A0A7K0G6A9"/>
<keyword evidence="2" id="KW-1185">Reference proteome</keyword>
<comment type="caution">
    <text evidence="1">The sequence shown here is derived from an EMBL/GenBank/DDBJ whole genome shotgun (WGS) entry which is preliminary data.</text>
</comment>
<evidence type="ECO:0000313" key="2">
    <source>
        <dbReference type="Proteomes" id="UP000487757"/>
    </source>
</evidence>
<name>A0A7K0G6A9_9SPHI</name>
<dbReference type="EMBL" id="WKKH01000057">
    <property type="protein sequence ID" value="MRX78526.1"/>
    <property type="molecule type" value="Genomic_DNA"/>
</dbReference>
<dbReference type="Proteomes" id="UP000487757">
    <property type="component" value="Unassembled WGS sequence"/>
</dbReference>
<evidence type="ECO:0000313" key="1">
    <source>
        <dbReference type="EMBL" id="MRX78526.1"/>
    </source>
</evidence>
<dbReference type="OrthoDB" id="760378at2"/>
<proteinExistence type="predicted"/>
<gene>
    <name evidence="1" type="ORF">GJU39_20825</name>
</gene>
<sequence length="175" mass="19885">MVYQIMHLFQRHPITLLLLGMLLSACHKEDPTGYDMPVSTFAEVVVRKNVYQIALAQEMELLQHDDNLFTLAAKRKRQSEEFIREISNATSTPENVNNLTLHEEDKSRIMELRTLPGADYREGLITLLMDADQELIALHVKASSSTGVADESIRNWAAGKLPLLKENLNEVQQIK</sequence>